<evidence type="ECO:0000256" key="5">
    <source>
        <dbReference type="ARBA" id="ARBA00023136"/>
    </source>
</evidence>
<feature type="domain" description="ABC transporter substrate-binding protein PnrA-like" evidence="8">
    <location>
        <begin position="34"/>
        <end position="313"/>
    </location>
</feature>
<evidence type="ECO:0000256" key="7">
    <source>
        <dbReference type="SAM" id="SignalP"/>
    </source>
</evidence>
<comment type="caution">
    <text evidence="9">The sequence shown here is derived from an EMBL/GenBank/DDBJ whole genome shotgun (WGS) entry which is preliminary data.</text>
</comment>
<dbReference type="EMBL" id="JBHLTR010000013">
    <property type="protein sequence ID" value="MFC0559546.1"/>
    <property type="molecule type" value="Genomic_DNA"/>
</dbReference>
<evidence type="ECO:0000313" key="10">
    <source>
        <dbReference type="Proteomes" id="UP001589833"/>
    </source>
</evidence>
<evidence type="ECO:0000259" key="8">
    <source>
        <dbReference type="Pfam" id="PF02608"/>
    </source>
</evidence>
<keyword evidence="6" id="KW-0449">Lipoprotein</keyword>
<sequence length="330" mass="36087">MKSWYLKITLFVSCLMLVGCNQVLNTNETEDQIKVGVLLADDGLGDHSFNDTAFLGLMKARDELGIMFDYRDLSISTSFKDGLLELIEGQYDLIIGLGYTMKDDFEAIALEFPEQVFLYIDETVDLPNVTSITFNEYEGSYLVGIIAGMKTETDSIGFLGGMDAPVINRFKEGFISGVTAVNANARINAEYAGSFGDPEIGRQMVSTMVDEMNVDVVFPAAGYTGLGALEEAVAKGIFAIGVDTDQYYLAEKAVITSMLKNVDVAIYTVIKELVETGGIAKKHIQLGIVENGVGLSQIRLISLSEQEQKQLDILTGQLIHSTGTLFRIEE</sequence>
<evidence type="ECO:0000256" key="6">
    <source>
        <dbReference type="ARBA" id="ARBA00023288"/>
    </source>
</evidence>
<evidence type="ECO:0000256" key="3">
    <source>
        <dbReference type="ARBA" id="ARBA00022475"/>
    </source>
</evidence>
<dbReference type="InterPro" id="IPR028082">
    <property type="entry name" value="Peripla_BP_I"/>
</dbReference>
<evidence type="ECO:0000313" key="9">
    <source>
        <dbReference type="EMBL" id="MFC0559546.1"/>
    </source>
</evidence>
<keyword evidence="5" id="KW-0472">Membrane</keyword>
<dbReference type="PANTHER" id="PTHR34296:SF2">
    <property type="entry name" value="ABC TRANSPORTER GUANOSINE-BINDING PROTEIN NUPN"/>
    <property type="match status" value="1"/>
</dbReference>
<keyword evidence="3" id="KW-1003">Cell membrane</keyword>
<evidence type="ECO:0000256" key="1">
    <source>
        <dbReference type="ARBA" id="ARBA00004193"/>
    </source>
</evidence>
<evidence type="ECO:0000256" key="2">
    <source>
        <dbReference type="ARBA" id="ARBA00008610"/>
    </source>
</evidence>
<dbReference type="CDD" id="cd06354">
    <property type="entry name" value="PBP1_PrnA-like"/>
    <property type="match status" value="1"/>
</dbReference>
<feature type="chain" id="PRO_5045376445" evidence="7">
    <location>
        <begin position="26"/>
        <end position="330"/>
    </location>
</feature>
<dbReference type="RefSeq" id="WP_273841391.1">
    <property type="nucleotide sequence ID" value="NZ_JAQQWT010000004.1"/>
</dbReference>
<evidence type="ECO:0000256" key="4">
    <source>
        <dbReference type="ARBA" id="ARBA00022729"/>
    </source>
</evidence>
<comment type="similarity">
    <text evidence="2">Belongs to the BMP lipoprotein family.</text>
</comment>
<name>A0ABV6NFJ8_9BACI</name>
<accession>A0ABV6NFJ8</accession>
<organism evidence="9 10">
    <name type="scientific">Halalkalibacter alkalisediminis</name>
    <dbReference type="NCBI Taxonomy" id="935616"/>
    <lineage>
        <taxon>Bacteria</taxon>
        <taxon>Bacillati</taxon>
        <taxon>Bacillota</taxon>
        <taxon>Bacilli</taxon>
        <taxon>Bacillales</taxon>
        <taxon>Bacillaceae</taxon>
        <taxon>Halalkalibacter</taxon>
    </lineage>
</organism>
<dbReference type="Proteomes" id="UP001589833">
    <property type="component" value="Unassembled WGS sequence"/>
</dbReference>
<reference evidence="9 10" key="1">
    <citation type="submission" date="2024-09" db="EMBL/GenBank/DDBJ databases">
        <authorList>
            <person name="Sun Q."/>
            <person name="Mori K."/>
        </authorList>
    </citation>
    <scope>NUCLEOTIDE SEQUENCE [LARGE SCALE GENOMIC DNA]</scope>
    <source>
        <strain evidence="9 10">NCAIM B.02301</strain>
    </source>
</reference>
<dbReference type="Gene3D" id="3.40.50.2300">
    <property type="match status" value="2"/>
</dbReference>
<dbReference type="PANTHER" id="PTHR34296">
    <property type="entry name" value="TRANSCRIPTIONAL ACTIVATOR PROTEIN MED"/>
    <property type="match status" value="1"/>
</dbReference>
<dbReference type="InterPro" id="IPR003760">
    <property type="entry name" value="PnrA-like"/>
</dbReference>
<keyword evidence="4 7" id="KW-0732">Signal</keyword>
<comment type="subcellular location">
    <subcellularLocation>
        <location evidence="1">Cell membrane</location>
        <topology evidence="1">Lipid-anchor</topology>
    </subcellularLocation>
</comment>
<dbReference type="InterPro" id="IPR050957">
    <property type="entry name" value="BMP_lipoprotein"/>
</dbReference>
<keyword evidence="10" id="KW-1185">Reference proteome</keyword>
<gene>
    <name evidence="9" type="ORF">ACFFH4_10850</name>
</gene>
<proteinExistence type="inferred from homology"/>
<feature type="signal peptide" evidence="7">
    <location>
        <begin position="1"/>
        <end position="25"/>
    </location>
</feature>
<protein>
    <submittedName>
        <fullName evidence="9">BMP family protein</fullName>
    </submittedName>
</protein>
<dbReference type="SUPFAM" id="SSF53822">
    <property type="entry name" value="Periplasmic binding protein-like I"/>
    <property type="match status" value="1"/>
</dbReference>
<dbReference type="Pfam" id="PF02608">
    <property type="entry name" value="Bmp"/>
    <property type="match status" value="1"/>
</dbReference>
<dbReference type="PROSITE" id="PS51257">
    <property type="entry name" value="PROKAR_LIPOPROTEIN"/>
    <property type="match status" value="1"/>
</dbReference>